<protein>
    <submittedName>
        <fullName evidence="1">Uncharacterized protein</fullName>
    </submittedName>
</protein>
<sequence length="41" mass="4617">MQKLLNKAVIKNVWNFVSMATNNSKKRSSIARSVPYAGHAR</sequence>
<evidence type="ECO:0000313" key="1">
    <source>
        <dbReference type="EMBL" id="RWX73378.1"/>
    </source>
</evidence>
<name>A0A444L734_METS7</name>
<dbReference type="AlphaFoldDB" id="A0A444L734"/>
<reference evidence="1 2" key="1">
    <citation type="submission" date="2018-12" db="EMBL/GenBank/DDBJ databases">
        <title>The complete genome of the methanogenic archaea of the candidate phylum Verstraetearchaeota, obtained from the metagenome of underground thermal water.</title>
        <authorList>
            <person name="Kadnikov V.V."/>
            <person name="Mardanov A.V."/>
            <person name="Beletsky A.V."/>
            <person name="Karnachuk O.V."/>
            <person name="Ravin N.V."/>
        </authorList>
    </citation>
    <scope>NUCLEOTIDE SEQUENCE [LARGE SCALE GENOMIC DNA]</scope>
    <source>
        <strain evidence="1">Ch88</strain>
    </source>
</reference>
<accession>A0A444L734</accession>
<organism evidence="1 2">
    <name type="scientific">Methanosuratincola subterraneus</name>
    <dbReference type="NCBI Taxonomy" id="2593994"/>
    <lineage>
        <taxon>Archaea</taxon>
        <taxon>Thermoproteota</taxon>
        <taxon>Methanosuratincolia</taxon>
        <taxon>Candidatus Methanomethylicales</taxon>
        <taxon>Candidatus Methanomethylicaceae</taxon>
        <taxon>Candidatus Methanosuratincola (ex Vanwonterghem et al. 2016)</taxon>
    </lineage>
</organism>
<comment type="caution">
    <text evidence="1">The sequence shown here is derived from an EMBL/GenBank/DDBJ whole genome shotgun (WGS) entry which is preliminary data.</text>
</comment>
<dbReference type="Proteomes" id="UP000288215">
    <property type="component" value="Unassembled WGS sequence"/>
</dbReference>
<proteinExistence type="predicted"/>
<evidence type="ECO:0000313" key="2">
    <source>
        <dbReference type="Proteomes" id="UP000288215"/>
    </source>
</evidence>
<gene>
    <name evidence="1" type="ORF">Metus_1352</name>
</gene>
<dbReference type="EMBL" id="RXGA01000003">
    <property type="protein sequence ID" value="RWX73378.1"/>
    <property type="molecule type" value="Genomic_DNA"/>
</dbReference>